<keyword evidence="13" id="KW-1208">Phospholipid metabolism</keyword>
<keyword evidence="9 19" id="KW-1133">Transmembrane helix</keyword>
<keyword evidence="6" id="KW-0808">Transferase</keyword>
<evidence type="ECO:0000256" key="14">
    <source>
        <dbReference type="ARBA" id="ARBA00023315"/>
    </source>
</evidence>
<protein>
    <recommendedName>
        <fullName evidence="18">Lysophospholipid acyltransferase 5</fullName>
        <ecNumber evidence="16">2.3.1.23</ecNumber>
        <ecNumber evidence="17">2.3.1.n6</ecNumber>
    </recommendedName>
</protein>
<accession>A0AAJ7SJ74</accession>
<evidence type="ECO:0000256" key="7">
    <source>
        <dbReference type="ARBA" id="ARBA00022692"/>
    </source>
</evidence>
<dbReference type="Pfam" id="PF03062">
    <property type="entry name" value="MBOAT"/>
    <property type="match status" value="1"/>
</dbReference>
<dbReference type="PANTHER" id="PTHR13906">
    <property type="entry name" value="PORCUPINE"/>
    <property type="match status" value="1"/>
</dbReference>
<evidence type="ECO:0000256" key="11">
    <source>
        <dbReference type="ARBA" id="ARBA00023136"/>
    </source>
</evidence>
<comment type="similarity">
    <text evidence="4">Belongs to the membrane-bound acyltransferase family.</text>
</comment>
<keyword evidence="5" id="KW-0444">Lipid biosynthesis</keyword>
<keyword evidence="12" id="KW-0594">Phospholipid biosynthesis</keyword>
<dbReference type="InterPro" id="IPR004299">
    <property type="entry name" value="MBOAT_fam"/>
</dbReference>
<feature type="transmembrane region" description="Helical" evidence="19">
    <location>
        <begin position="6"/>
        <end position="29"/>
    </location>
</feature>
<keyword evidence="14 21" id="KW-0012">Acyltransferase</keyword>
<dbReference type="CTD" id="10763"/>
<dbReference type="AlphaFoldDB" id="A0AAJ7SJ74"/>
<dbReference type="GO" id="GO:0071617">
    <property type="term" value="F:lysophospholipid acyltransferase activity"/>
    <property type="evidence" value="ECO:0007669"/>
    <property type="project" value="TreeGrafter"/>
</dbReference>
<dbReference type="GO" id="GO:0047184">
    <property type="term" value="F:1-acylglycerophosphocholine O-acyltransferase activity"/>
    <property type="evidence" value="ECO:0007669"/>
    <property type="project" value="UniProtKB-EC"/>
</dbReference>
<gene>
    <name evidence="21" type="primary">LOC100899484</name>
</gene>
<feature type="transmembrane region" description="Helical" evidence="19">
    <location>
        <begin position="245"/>
        <end position="266"/>
    </location>
</feature>
<proteinExistence type="inferred from homology"/>
<evidence type="ECO:0000256" key="5">
    <source>
        <dbReference type="ARBA" id="ARBA00022516"/>
    </source>
</evidence>
<evidence type="ECO:0000256" key="9">
    <source>
        <dbReference type="ARBA" id="ARBA00022989"/>
    </source>
</evidence>
<sequence length="473" mass="53977">MDVVASYLGCTAAALRLLLGVLCGYPLAIVYRRYISTRKPVVQHAFFTVTGLALIISNYGWDTIHSLANISVVYVVMLFAGRTSAAVAFNFLFTLGYLLAGYYLTATENYDIKWTMPHCILCLRLIGVSFDYYDGGEKDPKLPMDRRATALRDLPTPLEMLGHSYFFGGCMVGPQFPMKRYRDFVEGTLWPAQKRESADSVPYSVQRLLFGFATMALHQVGIIFVNEKVLLSEDFLNSWSLMARWLFLGLYSTVILHKYVACWLMAEGSCSLTGLSYNGKDEHGKNRWDGLRNVGLWQYETSTNFDGLIRSFNINTNRWVAQYVFKRLKFLGNKDLSQIGALFFLALWHGFHFGYYVSFVMEFLVMKFERDMTSIIDMTPSVRAVVYHEKLQWLRVIFMRVYVSCLMGFCIIPFTLLKVQKFHRAYAAFYYLPSLLLAAWLVASFRVMPSLRKSAKKNGTAVDAASTTALKKD</sequence>
<evidence type="ECO:0000256" key="4">
    <source>
        <dbReference type="ARBA" id="ARBA00010323"/>
    </source>
</evidence>
<evidence type="ECO:0000256" key="3">
    <source>
        <dbReference type="ARBA" id="ARBA00005074"/>
    </source>
</evidence>
<evidence type="ECO:0000256" key="1">
    <source>
        <dbReference type="ARBA" id="ARBA00004141"/>
    </source>
</evidence>
<dbReference type="GO" id="GO:0016020">
    <property type="term" value="C:membrane"/>
    <property type="evidence" value="ECO:0007669"/>
    <property type="project" value="UniProtKB-SubCell"/>
</dbReference>
<evidence type="ECO:0000256" key="13">
    <source>
        <dbReference type="ARBA" id="ARBA00023264"/>
    </source>
</evidence>
<evidence type="ECO:0000256" key="18">
    <source>
        <dbReference type="ARBA" id="ARBA00039721"/>
    </source>
</evidence>
<feature type="transmembrane region" description="Helical" evidence="19">
    <location>
        <begin position="87"/>
        <end position="105"/>
    </location>
</feature>
<evidence type="ECO:0000256" key="10">
    <source>
        <dbReference type="ARBA" id="ARBA00023098"/>
    </source>
</evidence>
<keyword evidence="20" id="KW-1185">Reference proteome</keyword>
<evidence type="ECO:0000313" key="21">
    <source>
        <dbReference type="RefSeq" id="XP_028968757.1"/>
    </source>
</evidence>
<comment type="pathway">
    <text evidence="3">Lipid metabolism; phospholipid metabolism.</text>
</comment>
<keyword evidence="10" id="KW-0443">Lipid metabolism</keyword>
<feature type="transmembrane region" description="Helical" evidence="19">
    <location>
        <begin position="41"/>
        <end position="57"/>
    </location>
</feature>
<evidence type="ECO:0000256" key="15">
    <source>
        <dbReference type="ARBA" id="ARBA00025707"/>
    </source>
</evidence>
<evidence type="ECO:0000256" key="8">
    <source>
        <dbReference type="ARBA" id="ARBA00022824"/>
    </source>
</evidence>
<keyword evidence="11 19" id="KW-0472">Membrane</keyword>
<dbReference type="KEGG" id="goe:100899484"/>
<keyword evidence="7 19" id="KW-0812">Transmembrane</keyword>
<keyword evidence="8" id="KW-0256">Endoplasmic reticulum</keyword>
<dbReference type="RefSeq" id="XP_028968757.1">
    <property type="nucleotide sequence ID" value="XM_029112924.1"/>
</dbReference>
<dbReference type="GO" id="GO:0005783">
    <property type="term" value="C:endoplasmic reticulum"/>
    <property type="evidence" value="ECO:0007669"/>
    <property type="project" value="UniProtKB-SubCell"/>
</dbReference>
<reference evidence="21" key="1">
    <citation type="submission" date="2025-08" db="UniProtKB">
        <authorList>
            <consortium name="RefSeq"/>
        </authorList>
    </citation>
    <scope>IDENTIFICATION</scope>
</reference>
<dbReference type="GO" id="GO:0030258">
    <property type="term" value="P:lipid modification"/>
    <property type="evidence" value="ECO:0007669"/>
    <property type="project" value="TreeGrafter"/>
</dbReference>
<evidence type="ECO:0000256" key="12">
    <source>
        <dbReference type="ARBA" id="ARBA00023209"/>
    </source>
</evidence>
<evidence type="ECO:0000256" key="6">
    <source>
        <dbReference type="ARBA" id="ARBA00022679"/>
    </source>
</evidence>
<dbReference type="PANTHER" id="PTHR13906:SF14">
    <property type="entry name" value="LYSOPHOSPHOLIPID ACYLTRANSFERASE 5"/>
    <property type="match status" value="1"/>
</dbReference>
<organism evidence="20 21">
    <name type="scientific">Galendromus occidentalis</name>
    <name type="common">western predatory mite</name>
    <dbReference type="NCBI Taxonomy" id="34638"/>
    <lineage>
        <taxon>Eukaryota</taxon>
        <taxon>Metazoa</taxon>
        <taxon>Ecdysozoa</taxon>
        <taxon>Arthropoda</taxon>
        <taxon>Chelicerata</taxon>
        <taxon>Arachnida</taxon>
        <taxon>Acari</taxon>
        <taxon>Parasitiformes</taxon>
        <taxon>Mesostigmata</taxon>
        <taxon>Gamasina</taxon>
        <taxon>Phytoseioidea</taxon>
        <taxon>Phytoseiidae</taxon>
        <taxon>Typhlodrominae</taxon>
        <taxon>Galendromus</taxon>
    </lineage>
</organism>
<feature type="transmembrane region" description="Helical" evidence="19">
    <location>
        <begin position="339"/>
        <end position="365"/>
    </location>
</feature>
<dbReference type="GO" id="GO:0006656">
    <property type="term" value="P:phosphatidylcholine biosynthetic process"/>
    <property type="evidence" value="ECO:0007669"/>
    <property type="project" value="TreeGrafter"/>
</dbReference>
<dbReference type="Proteomes" id="UP000694867">
    <property type="component" value="Unplaced"/>
</dbReference>
<dbReference type="EC" id="2.3.1.23" evidence="16"/>
<dbReference type="EC" id="2.3.1.n6" evidence="17"/>
<evidence type="ECO:0000313" key="20">
    <source>
        <dbReference type="Proteomes" id="UP000694867"/>
    </source>
</evidence>
<evidence type="ECO:0000256" key="16">
    <source>
        <dbReference type="ARBA" id="ARBA00026120"/>
    </source>
</evidence>
<comment type="pathway">
    <text evidence="15">Phospholipid metabolism.</text>
</comment>
<dbReference type="InterPro" id="IPR049941">
    <property type="entry name" value="LPLAT_7/PORCN-like"/>
</dbReference>
<evidence type="ECO:0000256" key="2">
    <source>
        <dbReference type="ARBA" id="ARBA00004240"/>
    </source>
</evidence>
<name>A0AAJ7SJ74_9ACAR</name>
<feature type="transmembrane region" description="Helical" evidence="19">
    <location>
        <begin position="397"/>
        <end position="416"/>
    </location>
</feature>
<feature type="transmembrane region" description="Helical" evidence="19">
    <location>
        <begin position="428"/>
        <end position="448"/>
    </location>
</feature>
<dbReference type="GeneID" id="100899484"/>
<evidence type="ECO:0000256" key="19">
    <source>
        <dbReference type="SAM" id="Phobius"/>
    </source>
</evidence>
<comment type="subcellular location">
    <subcellularLocation>
        <location evidence="2">Endoplasmic reticulum</location>
    </subcellularLocation>
    <subcellularLocation>
        <location evidence="1">Membrane</location>
        <topology evidence="1">Multi-pass membrane protein</topology>
    </subcellularLocation>
</comment>
<evidence type="ECO:0000256" key="17">
    <source>
        <dbReference type="ARBA" id="ARBA00038923"/>
    </source>
</evidence>